<dbReference type="RefSeq" id="WP_072835348.1">
    <property type="nucleotide sequence ID" value="NZ_FQUU01000008.1"/>
</dbReference>
<sequence>MDISHLALMAGLGLLVGFIGTLIGAGGGFILVPILLILYPDLKPEVITSISLGVVFVNATSGSIAYARMKRIDYKSAILFALATLPGSVIGAFLTSYIPRTTFDLILGILLLIISIFLLINPKQGALAGKNRNQNHTHRKLTDKSGQHYDYSFNIWTGIILSFFVGFLSSLLGIGGGIIHVPALTSLLNFPIHVATATSHFILAIMALAGTIVHIYQGNFKGGGWKTALAIAPGIIIGAQLGAYYSHKIKAVWIVRSLAFALLLVGVRLILM</sequence>
<dbReference type="InterPro" id="IPR051598">
    <property type="entry name" value="TSUP/Inactive_protease-like"/>
</dbReference>
<keyword evidence="3 5" id="KW-1133">Transmembrane helix</keyword>
<gene>
    <name evidence="6" type="ORF">SAMN02745131_02165</name>
</gene>
<dbReference type="EMBL" id="FQUU01000008">
    <property type="protein sequence ID" value="SHF26050.1"/>
    <property type="molecule type" value="Genomic_DNA"/>
</dbReference>
<proteinExistence type="inferred from homology"/>
<dbReference type="PANTHER" id="PTHR43701:SF2">
    <property type="entry name" value="MEMBRANE TRANSPORTER PROTEIN YJNA-RELATED"/>
    <property type="match status" value="1"/>
</dbReference>
<dbReference type="Proteomes" id="UP000184048">
    <property type="component" value="Unassembled WGS sequence"/>
</dbReference>
<dbReference type="AlphaFoldDB" id="A0A1M5A702"/>
<dbReference type="OrthoDB" id="9780109at2"/>
<feature type="transmembrane region" description="Helical" evidence="5">
    <location>
        <begin position="228"/>
        <end position="245"/>
    </location>
</feature>
<keyword evidence="2 5" id="KW-0812">Transmembrane</keyword>
<dbReference type="InterPro" id="IPR002781">
    <property type="entry name" value="TM_pro_TauE-like"/>
</dbReference>
<feature type="transmembrane region" description="Helical" evidence="5">
    <location>
        <begin position="12"/>
        <end position="40"/>
    </location>
</feature>
<feature type="transmembrane region" description="Helical" evidence="5">
    <location>
        <begin position="192"/>
        <end position="216"/>
    </location>
</feature>
<feature type="transmembrane region" description="Helical" evidence="5">
    <location>
        <begin position="78"/>
        <end position="99"/>
    </location>
</feature>
<dbReference type="Pfam" id="PF01925">
    <property type="entry name" value="TauE"/>
    <property type="match status" value="1"/>
</dbReference>
<comment type="similarity">
    <text evidence="5">Belongs to the 4-toluene sulfonate uptake permease (TSUP) (TC 2.A.102) family.</text>
</comment>
<feature type="transmembrane region" description="Helical" evidence="5">
    <location>
        <begin position="251"/>
        <end position="271"/>
    </location>
</feature>
<evidence type="ECO:0000313" key="6">
    <source>
        <dbReference type="EMBL" id="SHF26050.1"/>
    </source>
</evidence>
<evidence type="ECO:0000256" key="3">
    <source>
        <dbReference type="ARBA" id="ARBA00022989"/>
    </source>
</evidence>
<dbReference type="PANTHER" id="PTHR43701">
    <property type="entry name" value="MEMBRANE TRANSPORTER PROTEIN MJ0441-RELATED"/>
    <property type="match status" value="1"/>
</dbReference>
<evidence type="ECO:0000256" key="2">
    <source>
        <dbReference type="ARBA" id="ARBA00022692"/>
    </source>
</evidence>
<protein>
    <recommendedName>
        <fullName evidence="5">Probable membrane transporter protein</fullName>
    </recommendedName>
</protein>
<keyword evidence="7" id="KW-1185">Reference proteome</keyword>
<keyword evidence="4 5" id="KW-0472">Membrane</keyword>
<accession>A0A1M5A702</accession>
<evidence type="ECO:0000256" key="5">
    <source>
        <dbReference type="RuleBase" id="RU363041"/>
    </source>
</evidence>
<reference evidence="6 7" key="1">
    <citation type="submission" date="2016-11" db="EMBL/GenBank/DDBJ databases">
        <authorList>
            <person name="Jaros S."/>
            <person name="Januszkiewicz K."/>
            <person name="Wedrychowicz H."/>
        </authorList>
    </citation>
    <scope>NUCLEOTIDE SEQUENCE [LARGE SCALE GENOMIC DNA]</scope>
    <source>
        <strain evidence="6 7">DSM 18119</strain>
    </source>
</reference>
<keyword evidence="5" id="KW-1003">Cell membrane</keyword>
<name>A0A1M5A702_9BACT</name>
<evidence type="ECO:0000256" key="1">
    <source>
        <dbReference type="ARBA" id="ARBA00004141"/>
    </source>
</evidence>
<dbReference type="GO" id="GO:0005886">
    <property type="term" value="C:plasma membrane"/>
    <property type="evidence" value="ECO:0007669"/>
    <property type="project" value="UniProtKB-SubCell"/>
</dbReference>
<feature type="transmembrane region" description="Helical" evidence="5">
    <location>
        <begin position="105"/>
        <end position="122"/>
    </location>
</feature>
<evidence type="ECO:0000256" key="4">
    <source>
        <dbReference type="ARBA" id="ARBA00023136"/>
    </source>
</evidence>
<comment type="subcellular location">
    <subcellularLocation>
        <location evidence="5">Cell membrane</location>
        <topology evidence="5">Multi-pass membrane protein</topology>
    </subcellularLocation>
    <subcellularLocation>
        <location evidence="1">Membrane</location>
        <topology evidence="1">Multi-pass membrane protein</topology>
    </subcellularLocation>
</comment>
<evidence type="ECO:0000313" key="7">
    <source>
        <dbReference type="Proteomes" id="UP000184048"/>
    </source>
</evidence>
<feature type="transmembrane region" description="Helical" evidence="5">
    <location>
        <begin position="153"/>
        <end position="180"/>
    </location>
</feature>
<organism evidence="6 7">
    <name type="scientific">Flavisolibacter ginsengisoli DSM 18119</name>
    <dbReference type="NCBI Taxonomy" id="1121884"/>
    <lineage>
        <taxon>Bacteria</taxon>
        <taxon>Pseudomonadati</taxon>
        <taxon>Bacteroidota</taxon>
        <taxon>Chitinophagia</taxon>
        <taxon>Chitinophagales</taxon>
        <taxon>Chitinophagaceae</taxon>
        <taxon>Flavisolibacter</taxon>
    </lineage>
</organism>
<feature type="transmembrane region" description="Helical" evidence="5">
    <location>
        <begin position="46"/>
        <end position="66"/>
    </location>
</feature>